<protein>
    <submittedName>
        <fullName evidence="4">Multidrug efflux RND transporter permease subunit</fullName>
    </submittedName>
</protein>
<accession>A0A2J5NLP3</accession>
<dbReference type="GO" id="GO:0042910">
    <property type="term" value="F:xenobiotic transmembrane transporter activity"/>
    <property type="evidence" value="ECO:0007669"/>
    <property type="project" value="TreeGrafter"/>
</dbReference>
<dbReference type="EMBL" id="PIDR01002180">
    <property type="protein sequence ID" value="PLO54412.1"/>
    <property type="molecule type" value="Genomic_DNA"/>
</dbReference>
<dbReference type="Proteomes" id="UP000234667">
    <property type="component" value="Unassembled WGS sequence"/>
</dbReference>
<dbReference type="GO" id="GO:0005886">
    <property type="term" value="C:plasma membrane"/>
    <property type="evidence" value="ECO:0007669"/>
    <property type="project" value="TreeGrafter"/>
</dbReference>
<reference evidence="4 5" key="1">
    <citation type="submission" date="2017-11" db="EMBL/GenBank/DDBJ databases">
        <authorList>
            <person name="Han C.G."/>
        </authorList>
    </citation>
    <scope>NUCLEOTIDE SEQUENCE [LARGE SCALE GENOMIC DNA]</scope>
    <source>
        <strain evidence="4 5">A10</strain>
    </source>
</reference>
<keyword evidence="3" id="KW-0472">Membrane</keyword>
<dbReference type="PANTHER" id="PTHR32063">
    <property type="match status" value="1"/>
</dbReference>
<reference evidence="4 5" key="2">
    <citation type="submission" date="2018-01" db="EMBL/GenBank/DDBJ databases">
        <title>Genomic study of Klebsiella pneumoniae.</title>
        <authorList>
            <person name="Yang Y."/>
            <person name="Bicalho R."/>
        </authorList>
    </citation>
    <scope>NUCLEOTIDE SEQUENCE [LARGE SCALE GENOMIC DNA]</scope>
    <source>
        <strain evidence="4 5">A10</strain>
    </source>
</reference>
<feature type="non-terminal residue" evidence="4">
    <location>
        <position position="236"/>
    </location>
</feature>
<dbReference type="Gene3D" id="3.30.70.1320">
    <property type="entry name" value="Multidrug efflux transporter AcrB pore domain like"/>
    <property type="match status" value="1"/>
</dbReference>
<evidence type="ECO:0000313" key="4">
    <source>
        <dbReference type="EMBL" id="PLO54412.1"/>
    </source>
</evidence>
<dbReference type="SUPFAM" id="SSF82866">
    <property type="entry name" value="Multidrug efflux transporter AcrB transmembrane domain"/>
    <property type="match status" value="1"/>
</dbReference>
<keyword evidence="2 3" id="KW-1133">Transmembrane helix</keyword>
<dbReference type="AlphaFoldDB" id="A0A2J5NLP3"/>
<dbReference type="Gene3D" id="3.30.2090.10">
    <property type="entry name" value="Multidrug efflux transporter AcrB TolC docking domain, DN and DC subdomains"/>
    <property type="match status" value="1"/>
</dbReference>
<evidence type="ECO:0000256" key="2">
    <source>
        <dbReference type="ARBA" id="ARBA00022989"/>
    </source>
</evidence>
<dbReference type="Pfam" id="PF00873">
    <property type="entry name" value="ACR_tran"/>
    <property type="match status" value="1"/>
</dbReference>
<feature type="transmembrane region" description="Helical" evidence="3">
    <location>
        <begin position="195"/>
        <end position="215"/>
    </location>
</feature>
<evidence type="ECO:0000256" key="3">
    <source>
        <dbReference type="SAM" id="Phobius"/>
    </source>
</evidence>
<comment type="caution">
    <text evidence="4">The sequence shown here is derived from an EMBL/GenBank/DDBJ whole genome shotgun (WGS) entry which is preliminary data.</text>
</comment>
<dbReference type="PANTHER" id="PTHR32063:SF10">
    <property type="entry name" value="EFFLUX PUMP MEMBRANE TRANSPORTER"/>
    <property type="match status" value="1"/>
</dbReference>
<dbReference type="InterPro" id="IPR001036">
    <property type="entry name" value="Acrflvin-R"/>
</dbReference>
<dbReference type="InterPro" id="IPR027463">
    <property type="entry name" value="AcrB_DN_DC_subdom"/>
</dbReference>
<gene>
    <name evidence="4" type="ORF">CWN49_36455</name>
</gene>
<dbReference type="Gene3D" id="1.20.1640.10">
    <property type="entry name" value="Multidrug efflux transporter AcrB transmembrane domain"/>
    <property type="match status" value="1"/>
</dbReference>
<keyword evidence="1 3" id="KW-0812">Transmembrane</keyword>
<sequence length="236" mass="25086">LSSVEAFRNITLKSEVTGARLKLADIARVESGLQSYAFGIRENGVPATAAAIQLSPGANAIGTASGVRARLAELSGVLPEAMAFTVPFDTAPFVKLSILKVVETFAEAMVLVFLVMLLFLHKIRCTFIPAIVAPVALLGTLTVMLFSGYSINILTMFGMVLAIGIIVDDAIVVVENVERLMEEKGLSPKQATREAMSEITPAIMGITLVLTAVFIPMGFADGSVGIIYRQFCISMA</sequence>
<organism evidence="4 5">
    <name type="scientific">Klebsiella michiganensis</name>
    <dbReference type="NCBI Taxonomy" id="1134687"/>
    <lineage>
        <taxon>Bacteria</taxon>
        <taxon>Pseudomonadati</taxon>
        <taxon>Pseudomonadota</taxon>
        <taxon>Gammaproteobacteria</taxon>
        <taxon>Enterobacterales</taxon>
        <taxon>Enterobacteriaceae</taxon>
        <taxon>Klebsiella/Raoultella group</taxon>
        <taxon>Klebsiella</taxon>
    </lineage>
</organism>
<feature type="transmembrane region" description="Helical" evidence="3">
    <location>
        <begin position="98"/>
        <end position="120"/>
    </location>
</feature>
<name>A0A2J5NLP3_9ENTR</name>
<evidence type="ECO:0000313" key="5">
    <source>
        <dbReference type="Proteomes" id="UP000234667"/>
    </source>
</evidence>
<proteinExistence type="predicted"/>
<feature type="transmembrane region" description="Helical" evidence="3">
    <location>
        <begin position="127"/>
        <end position="147"/>
    </location>
</feature>
<evidence type="ECO:0000256" key="1">
    <source>
        <dbReference type="ARBA" id="ARBA00022692"/>
    </source>
</evidence>
<feature type="transmembrane region" description="Helical" evidence="3">
    <location>
        <begin position="153"/>
        <end position="174"/>
    </location>
</feature>
<feature type="non-terminal residue" evidence="4">
    <location>
        <position position="1"/>
    </location>
</feature>